<accession>A0AA36ME15</accession>
<dbReference type="InterPro" id="IPR001283">
    <property type="entry name" value="CRISP-related"/>
</dbReference>
<name>A0AA36ME15_CYLNA</name>
<dbReference type="Pfam" id="PF00188">
    <property type="entry name" value="CAP"/>
    <property type="match status" value="2"/>
</dbReference>
<feature type="domain" description="SCP" evidence="1">
    <location>
        <begin position="289"/>
        <end position="448"/>
    </location>
</feature>
<keyword evidence="3" id="KW-1185">Reference proteome</keyword>
<dbReference type="InterPro" id="IPR014044">
    <property type="entry name" value="CAP_dom"/>
</dbReference>
<organism evidence="2 3">
    <name type="scientific">Cylicocyclus nassatus</name>
    <name type="common">Nematode worm</name>
    <dbReference type="NCBI Taxonomy" id="53992"/>
    <lineage>
        <taxon>Eukaryota</taxon>
        <taxon>Metazoa</taxon>
        <taxon>Ecdysozoa</taxon>
        <taxon>Nematoda</taxon>
        <taxon>Chromadorea</taxon>
        <taxon>Rhabditida</taxon>
        <taxon>Rhabditina</taxon>
        <taxon>Rhabditomorpha</taxon>
        <taxon>Strongyloidea</taxon>
        <taxon>Strongylidae</taxon>
        <taxon>Cylicocyclus</taxon>
    </lineage>
</organism>
<dbReference type="EMBL" id="CATQJL010000326">
    <property type="protein sequence ID" value="CAJ0609784.1"/>
    <property type="molecule type" value="Genomic_DNA"/>
</dbReference>
<protein>
    <recommendedName>
        <fullName evidence="1">SCP domain-containing protein</fullName>
    </recommendedName>
</protein>
<dbReference type="PANTHER" id="PTHR10334">
    <property type="entry name" value="CYSTEINE-RICH SECRETORY PROTEIN-RELATED"/>
    <property type="match status" value="1"/>
</dbReference>
<gene>
    <name evidence="2" type="ORF">CYNAS_LOCUS21767</name>
</gene>
<dbReference type="Gene3D" id="3.40.33.10">
    <property type="entry name" value="CAP"/>
    <property type="match status" value="2"/>
</dbReference>
<reference evidence="2" key="1">
    <citation type="submission" date="2023-07" db="EMBL/GenBank/DDBJ databases">
        <authorList>
            <consortium name="CYATHOMIX"/>
        </authorList>
    </citation>
    <scope>NUCLEOTIDE SEQUENCE</scope>
    <source>
        <strain evidence="2">N/A</strain>
    </source>
</reference>
<dbReference type="InterPro" id="IPR035940">
    <property type="entry name" value="CAP_sf"/>
</dbReference>
<dbReference type="CDD" id="cd05380">
    <property type="entry name" value="CAP_euk"/>
    <property type="match status" value="2"/>
</dbReference>
<dbReference type="SUPFAM" id="SSF55797">
    <property type="entry name" value="PR-1-like"/>
    <property type="match status" value="2"/>
</dbReference>
<dbReference type="Proteomes" id="UP001176961">
    <property type="component" value="Unassembled WGS sequence"/>
</dbReference>
<evidence type="ECO:0000259" key="1">
    <source>
        <dbReference type="SMART" id="SM00198"/>
    </source>
</evidence>
<dbReference type="PRINTS" id="PR00837">
    <property type="entry name" value="V5TPXLIKE"/>
</dbReference>
<proteinExistence type="predicted"/>
<dbReference type="SMART" id="SM00198">
    <property type="entry name" value="SCP"/>
    <property type="match status" value="1"/>
</dbReference>
<evidence type="ECO:0000313" key="2">
    <source>
        <dbReference type="EMBL" id="CAJ0609784.1"/>
    </source>
</evidence>
<sequence length="479" mass="54419">MILEALQRPSKLAAYKKESNEPIMKMLWPKYLAISIIFILFGLNVSEADQSSDEGVAYCKNGITSNLEVRSSIIAKINDYRQRVAAGEQKNGWTAWSGQPGDVPSDNLYLPPAKNMKKVSYDCSLEKEASRILTKMECSKDISEQQEPTRGFVFGSRDDLHDIPFGYLGAHLHKIYWHRLTRVAPVTYTKNDEGLKIYANMMRDTASRIGCANRTCYESSSGENIYMRLCITDQNKLEIGDQIYEMGTKGSCECESPLTCENSLCVEAIFPGSNSSESTWCASSEINDTIRMYMQNTHNYRRALLALGEVRNKQGKKLRAATNMNHLTWDCALEREAHDFLRSCPTEGYERSDDKSPAQNFYRGTITANEPTYRDMNKKTVTEWWEQVQKVTGLDRNAYFRSKHRSSDIKSYTLMGWASSEKMGCSIAKCGKDWVEACRYYPPGNQVNAQMYIPGKTCSKCKPWNRIIRCGLGLCLSKK</sequence>
<comment type="caution">
    <text evidence="2">The sequence shown here is derived from an EMBL/GenBank/DDBJ whole genome shotgun (WGS) entry which is preliminary data.</text>
</comment>
<dbReference type="AlphaFoldDB" id="A0AA36ME15"/>
<evidence type="ECO:0000313" key="3">
    <source>
        <dbReference type="Proteomes" id="UP001176961"/>
    </source>
</evidence>